<organism evidence="12 13">
    <name type="scientific">Genlisea aurea</name>
    <dbReference type="NCBI Taxonomy" id="192259"/>
    <lineage>
        <taxon>Eukaryota</taxon>
        <taxon>Viridiplantae</taxon>
        <taxon>Streptophyta</taxon>
        <taxon>Embryophyta</taxon>
        <taxon>Tracheophyta</taxon>
        <taxon>Spermatophyta</taxon>
        <taxon>Magnoliopsida</taxon>
        <taxon>eudicotyledons</taxon>
        <taxon>Gunneridae</taxon>
        <taxon>Pentapetalae</taxon>
        <taxon>asterids</taxon>
        <taxon>lamiids</taxon>
        <taxon>Lamiales</taxon>
        <taxon>Lentibulariaceae</taxon>
        <taxon>Genlisea</taxon>
    </lineage>
</organism>
<dbReference type="GO" id="GO:0004396">
    <property type="term" value="F:hexokinase activity"/>
    <property type="evidence" value="ECO:0007669"/>
    <property type="project" value="UniProtKB-UniRule"/>
</dbReference>
<dbReference type="GO" id="GO:0005829">
    <property type="term" value="C:cytosol"/>
    <property type="evidence" value="ECO:0007669"/>
    <property type="project" value="TreeGrafter"/>
</dbReference>
<keyword evidence="5 9" id="KW-0547">Nucleotide-binding</keyword>
<dbReference type="EC" id="2.7.1.-" evidence="9"/>
<proteinExistence type="inferred from homology"/>
<dbReference type="GO" id="GO:0005739">
    <property type="term" value="C:mitochondrion"/>
    <property type="evidence" value="ECO:0007669"/>
    <property type="project" value="TreeGrafter"/>
</dbReference>
<evidence type="ECO:0000313" key="12">
    <source>
        <dbReference type="EMBL" id="EPS65982.1"/>
    </source>
</evidence>
<evidence type="ECO:0000256" key="5">
    <source>
        <dbReference type="ARBA" id="ARBA00022741"/>
    </source>
</evidence>
<feature type="domain" description="Hexokinase N-terminal" evidence="10">
    <location>
        <begin position="41"/>
        <end position="239"/>
    </location>
</feature>
<dbReference type="UniPathway" id="UPA00109">
    <property type="reaction ID" value="UER00180"/>
</dbReference>
<dbReference type="Pfam" id="PF00349">
    <property type="entry name" value="Hexokinase_1"/>
    <property type="match status" value="1"/>
</dbReference>
<evidence type="ECO:0000259" key="11">
    <source>
        <dbReference type="Pfam" id="PF03727"/>
    </source>
</evidence>
<keyword evidence="7 9" id="KW-0067">ATP-binding</keyword>
<dbReference type="GO" id="GO:0005524">
    <property type="term" value="F:ATP binding"/>
    <property type="evidence" value="ECO:0007669"/>
    <property type="project" value="UniProtKB-UniRule"/>
</dbReference>
<evidence type="ECO:0000256" key="6">
    <source>
        <dbReference type="ARBA" id="ARBA00022777"/>
    </source>
</evidence>
<dbReference type="OrthoDB" id="419537at2759"/>
<reference evidence="12 13" key="1">
    <citation type="journal article" date="2013" name="BMC Genomics">
        <title>The miniature genome of a carnivorous plant Genlisea aurea contains a low number of genes and short non-coding sequences.</title>
        <authorList>
            <person name="Leushkin E.V."/>
            <person name="Sutormin R.A."/>
            <person name="Nabieva E.R."/>
            <person name="Penin A.A."/>
            <person name="Kondrashov A.S."/>
            <person name="Logacheva M.D."/>
        </authorList>
    </citation>
    <scope>NUCLEOTIDE SEQUENCE [LARGE SCALE GENOMIC DNA]</scope>
</reference>
<dbReference type="PANTHER" id="PTHR19443:SF6">
    <property type="entry name" value="HEXOKINASE-4"/>
    <property type="match status" value="1"/>
</dbReference>
<keyword evidence="6 9" id="KW-0418">Kinase</keyword>
<name>S8E133_9LAMI</name>
<dbReference type="AlphaFoldDB" id="S8E133"/>
<dbReference type="InterPro" id="IPR022673">
    <property type="entry name" value="Hexokinase_C"/>
</dbReference>
<evidence type="ECO:0000313" key="13">
    <source>
        <dbReference type="Proteomes" id="UP000015453"/>
    </source>
</evidence>
<evidence type="ECO:0000256" key="2">
    <source>
        <dbReference type="ARBA" id="ARBA00005028"/>
    </source>
</evidence>
<dbReference type="PROSITE" id="PS51257">
    <property type="entry name" value="PROKAR_LIPOPROTEIN"/>
    <property type="match status" value="1"/>
</dbReference>
<dbReference type="InterPro" id="IPR001312">
    <property type="entry name" value="Hexokinase"/>
</dbReference>
<dbReference type="PANTHER" id="PTHR19443">
    <property type="entry name" value="HEXOKINASE"/>
    <property type="match status" value="1"/>
</dbReference>
<dbReference type="GO" id="GO:0006096">
    <property type="term" value="P:glycolytic process"/>
    <property type="evidence" value="ECO:0007669"/>
    <property type="project" value="UniProtKB-UniPathway"/>
</dbReference>
<evidence type="ECO:0000256" key="1">
    <source>
        <dbReference type="ARBA" id="ARBA00004921"/>
    </source>
</evidence>
<dbReference type="EMBL" id="AUSU01003927">
    <property type="protein sequence ID" value="EPS65982.1"/>
    <property type="molecule type" value="Genomic_DNA"/>
</dbReference>
<evidence type="ECO:0000256" key="3">
    <source>
        <dbReference type="ARBA" id="ARBA00009225"/>
    </source>
</evidence>
<accession>S8E133</accession>
<keyword evidence="13" id="KW-1185">Reference proteome</keyword>
<comment type="similarity">
    <text evidence="3 9">Belongs to the hexokinase family.</text>
</comment>
<keyword evidence="8 9" id="KW-0324">Glycolysis</keyword>
<dbReference type="Proteomes" id="UP000015453">
    <property type="component" value="Unassembled WGS sequence"/>
</dbReference>
<dbReference type="GO" id="GO:0005536">
    <property type="term" value="F:D-glucose binding"/>
    <property type="evidence" value="ECO:0007669"/>
    <property type="project" value="InterPro"/>
</dbReference>
<dbReference type="GO" id="GO:0019318">
    <property type="term" value="P:hexose metabolic process"/>
    <property type="evidence" value="ECO:0007669"/>
    <property type="project" value="UniProtKB-UniPathway"/>
</dbReference>
<protein>
    <recommendedName>
        <fullName evidence="9">Phosphotransferase</fullName>
        <ecNumber evidence="9">2.7.1.-</ecNumber>
    </recommendedName>
</protein>
<comment type="caution">
    <text evidence="12">The sequence shown here is derived from an EMBL/GenBank/DDBJ whole genome shotgun (WGS) entry which is preliminary data.</text>
</comment>
<gene>
    <name evidence="12" type="ORF">M569_08795</name>
</gene>
<dbReference type="PROSITE" id="PS51748">
    <property type="entry name" value="HEXOKINASE_2"/>
    <property type="match status" value="1"/>
</dbReference>
<dbReference type="InterPro" id="IPR043129">
    <property type="entry name" value="ATPase_NBD"/>
</dbReference>
<comment type="pathway">
    <text evidence="2">Carbohydrate metabolism; hexose metabolism.</text>
</comment>
<feature type="non-terminal residue" evidence="12">
    <location>
        <position position="345"/>
    </location>
</feature>
<sequence length="345" mass="37596">MGKMGAAVAAACAAGACVAAGVMVGRSFRRRRRWIRAAKVVEELDEACATPLGRLRQVVDAMAVEMHAGLASDGGSKLKMLVTYVYTLPSGKEEGIYYGLDLGSSNNVRVVRIGLTGEKNEPFPSVYEQTVPESLLTSSTEELFDFVAGVLKEVVEGEDDDDDDDHGRELGFTFSFPLMQTSSLSGNLIKWAKGFAVDDAVGKDISRCLEEAMTRKGLLHMRVAALINDTVGTLALSHYHDEDTIAGVILGTGTNACYLERTDAIIKSQGLLTTGEMVVVNMEWGNFWSSHLPRTGYDFELDANDQGFEKLISGMYLGDIVRRVVLRMSEESESWNASSKLHTPF</sequence>
<evidence type="ECO:0000259" key="10">
    <source>
        <dbReference type="Pfam" id="PF00349"/>
    </source>
</evidence>
<dbReference type="Gene3D" id="3.30.420.40">
    <property type="match status" value="1"/>
</dbReference>
<dbReference type="UniPathway" id="UPA00242"/>
<comment type="pathway">
    <text evidence="1">Carbohydrate degradation.</text>
</comment>
<evidence type="ECO:0000256" key="8">
    <source>
        <dbReference type="ARBA" id="ARBA00023152"/>
    </source>
</evidence>
<feature type="domain" description="Hexokinase C-terminal" evidence="11">
    <location>
        <begin position="246"/>
        <end position="344"/>
    </location>
</feature>
<dbReference type="PRINTS" id="PR00475">
    <property type="entry name" value="HEXOKINASE"/>
</dbReference>
<dbReference type="InterPro" id="IPR022672">
    <property type="entry name" value="Hexokinase_N"/>
</dbReference>
<dbReference type="GO" id="GO:0001678">
    <property type="term" value="P:intracellular glucose homeostasis"/>
    <property type="evidence" value="ECO:0007669"/>
    <property type="project" value="InterPro"/>
</dbReference>
<evidence type="ECO:0000256" key="4">
    <source>
        <dbReference type="ARBA" id="ARBA00022679"/>
    </source>
</evidence>
<dbReference type="Gene3D" id="3.40.367.20">
    <property type="match status" value="2"/>
</dbReference>
<dbReference type="Pfam" id="PF03727">
    <property type="entry name" value="Hexokinase_2"/>
    <property type="match status" value="1"/>
</dbReference>
<evidence type="ECO:0000256" key="9">
    <source>
        <dbReference type="RuleBase" id="RU362007"/>
    </source>
</evidence>
<keyword evidence="4 9" id="KW-0808">Transferase</keyword>
<dbReference type="SUPFAM" id="SSF53067">
    <property type="entry name" value="Actin-like ATPase domain"/>
    <property type="match status" value="2"/>
</dbReference>
<evidence type="ECO:0000256" key="7">
    <source>
        <dbReference type="ARBA" id="ARBA00022840"/>
    </source>
</evidence>